<feature type="transmembrane region" description="Helical" evidence="1">
    <location>
        <begin position="277"/>
        <end position="301"/>
    </location>
</feature>
<protein>
    <submittedName>
        <fullName evidence="2">Sodium ABC transporter permease</fullName>
    </submittedName>
</protein>
<keyword evidence="1" id="KW-0812">Transmembrane</keyword>
<keyword evidence="1" id="KW-0472">Membrane</keyword>
<name>A0A919D8E8_9GAMM</name>
<proteinExistence type="predicted"/>
<dbReference type="OrthoDB" id="5486437at2"/>
<reference evidence="2" key="1">
    <citation type="journal article" date="2014" name="Int. J. Syst. Evol. Microbiol.">
        <title>Complete genome sequence of Corynebacterium casei LMG S-19264T (=DSM 44701T), isolated from a smear-ripened cheese.</title>
        <authorList>
            <consortium name="US DOE Joint Genome Institute (JGI-PGF)"/>
            <person name="Walter F."/>
            <person name="Albersmeier A."/>
            <person name="Kalinowski J."/>
            <person name="Ruckert C."/>
        </authorList>
    </citation>
    <scope>NUCLEOTIDE SEQUENCE</scope>
    <source>
        <strain evidence="2">KCTC 32020</strain>
    </source>
</reference>
<dbReference type="PANTHER" id="PTHR43471">
    <property type="entry name" value="ABC TRANSPORTER PERMEASE"/>
    <property type="match status" value="1"/>
</dbReference>
<sequence>MSTSAFSTFLAVVRKELRDIRRDRRTLALALLLGPLLYPALMLGMGSLAEKRARTQLEKTLEVPVVGAERAPNLVDFLATRGIRAVKPPADLEGAIARQEVDVALEIAPDFAEAWREGRPAKVELVLDSTRRDADIPSQRLRSALRAYAQQMGALRLLARGISPTVTEPLNLAQRDMASEQAKRGQLLSLLLPYLLIITSFLGGSALILDATAGERERQSLEPLLATPARRGAIVSGKIAAACLLGLLSLLLTLLAFKTSAQVAGDTGRLLDVSATAIAKMLLILVPMLFIGTALLTFLAAGAKSMKEAQSHMVWLMLLPMVPTILLTVNPLKAQLWQFAVPFLAQNQMLLKVIRGETIAPQVWALYLAAGFALAAVLWYGAVRRYHQERLAISA</sequence>
<feature type="transmembrane region" description="Helical" evidence="1">
    <location>
        <begin position="239"/>
        <end position="257"/>
    </location>
</feature>
<dbReference type="PANTHER" id="PTHR43471:SF3">
    <property type="entry name" value="ABC TRANSPORTER PERMEASE PROTEIN NATB"/>
    <property type="match status" value="1"/>
</dbReference>
<accession>A0A919D8E8</accession>
<dbReference type="Proteomes" id="UP000636453">
    <property type="component" value="Unassembled WGS sequence"/>
</dbReference>
<dbReference type="EMBL" id="BNCF01000002">
    <property type="protein sequence ID" value="GHE27196.1"/>
    <property type="molecule type" value="Genomic_DNA"/>
</dbReference>
<keyword evidence="3" id="KW-1185">Reference proteome</keyword>
<reference evidence="2" key="2">
    <citation type="submission" date="2020-09" db="EMBL/GenBank/DDBJ databases">
        <authorList>
            <person name="Sun Q."/>
            <person name="Kim S."/>
        </authorList>
    </citation>
    <scope>NUCLEOTIDE SEQUENCE</scope>
    <source>
        <strain evidence="2">KCTC 32020</strain>
    </source>
</reference>
<dbReference type="GO" id="GO:0140359">
    <property type="term" value="F:ABC-type transporter activity"/>
    <property type="evidence" value="ECO:0007669"/>
    <property type="project" value="InterPro"/>
</dbReference>
<dbReference type="Pfam" id="PF12679">
    <property type="entry name" value="ABC2_membrane_2"/>
    <property type="match status" value="1"/>
</dbReference>
<dbReference type="RefSeq" id="WP_146472114.1">
    <property type="nucleotide sequence ID" value="NZ_BNCF01000002.1"/>
</dbReference>
<evidence type="ECO:0000256" key="1">
    <source>
        <dbReference type="SAM" id="Phobius"/>
    </source>
</evidence>
<organism evidence="2 3">
    <name type="scientific">Vulcaniibacterium thermophilum</name>
    <dbReference type="NCBI Taxonomy" id="1169913"/>
    <lineage>
        <taxon>Bacteria</taxon>
        <taxon>Pseudomonadati</taxon>
        <taxon>Pseudomonadota</taxon>
        <taxon>Gammaproteobacteria</taxon>
        <taxon>Lysobacterales</taxon>
        <taxon>Lysobacteraceae</taxon>
        <taxon>Vulcaniibacterium</taxon>
    </lineage>
</organism>
<feature type="transmembrane region" description="Helical" evidence="1">
    <location>
        <begin position="313"/>
        <end position="332"/>
    </location>
</feature>
<dbReference type="GO" id="GO:0016020">
    <property type="term" value="C:membrane"/>
    <property type="evidence" value="ECO:0007669"/>
    <property type="project" value="UniProtKB-SubCell"/>
</dbReference>
<evidence type="ECO:0000313" key="3">
    <source>
        <dbReference type="Proteomes" id="UP000636453"/>
    </source>
</evidence>
<gene>
    <name evidence="2" type="primary">natB</name>
    <name evidence="2" type="ORF">GCM10007167_05660</name>
</gene>
<dbReference type="AlphaFoldDB" id="A0A919D8E8"/>
<feature type="transmembrane region" description="Helical" evidence="1">
    <location>
        <begin position="364"/>
        <end position="383"/>
    </location>
</feature>
<evidence type="ECO:0000313" key="2">
    <source>
        <dbReference type="EMBL" id="GHE27196.1"/>
    </source>
</evidence>
<feature type="transmembrane region" description="Helical" evidence="1">
    <location>
        <begin position="187"/>
        <end position="209"/>
    </location>
</feature>
<keyword evidence="1" id="KW-1133">Transmembrane helix</keyword>
<comment type="caution">
    <text evidence="2">The sequence shown here is derived from an EMBL/GenBank/DDBJ whole genome shotgun (WGS) entry which is preliminary data.</text>
</comment>